<comment type="caution">
    <text evidence="1">The sequence shown here is derived from an EMBL/GenBank/DDBJ whole genome shotgun (WGS) entry which is preliminary data.</text>
</comment>
<evidence type="ECO:0000313" key="2">
    <source>
        <dbReference type="Proteomes" id="UP000237511"/>
    </source>
</evidence>
<dbReference type="Proteomes" id="UP000237511">
    <property type="component" value="Unassembled WGS sequence"/>
</dbReference>
<accession>A0A2S3YVT9</accession>
<evidence type="ECO:0000313" key="1">
    <source>
        <dbReference type="EMBL" id="POH35744.1"/>
    </source>
</evidence>
<proteinExistence type="predicted"/>
<name>A0A2S3YVT9_9HYPH</name>
<protein>
    <submittedName>
        <fullName evidence="1">Uncharacterized protein</fullName>
    </submittedName>
</protein>
<dbReference type="AlphaFoldDB" id="A0A2S3YVT9"/>
<sequence>MGYRWRKKVNRKELEQMRDYYAVNVKYAEEMIEFLKEYRWVSRAPDDQRSDDEVIQEQVEMHLRLIENYSRSIAMLEARIRGTE</sequence>
<gene>
    <name evidence="1" type="ORF">ATY31_00470</name>
</gene>
<organism evidence="1 2">
    <name type="scientific">Sinorhizobium americanum</name>
    <dbReference type="NCBI Taxonomy" id="194963"/>
    <lineage>
        <taxon>Bacteria</taxon>
        <taxon>Pseudomonadati</taxon>
        <taxon>Pseudomonadota</taxon>
        <taxon>Alphaproteobacteria</taxon>
        <taxon>Hyphomicrobiales</taxon>
        <taxon>Rhizobiaceae</taxon>
        <taxon>Sinorhizobium/Ensifer group</taxon>
        <taxon>Sinorhizobium</taxon>
    </lineage>
</organism>
<dbReference type="EMBL" id="LODU01000001">
    <property type="protein sequence ID" value="POH35744.1"/>
    <property type="molecule type" value="Genomic_DNA"/>
</dbReference>
<reference evidence="1 2" key="1">
    <citation type="journal article" date="2014" name="Syst. Appl. Microbiol.">
        <title>Microsymbionts of Phaseolus vulgaris in acid and alkaline soils of Mexico.</title>
        <authorList>
            <person name="Verastegui-Valdes M.M."/>
            <person name="Zhang Y.J."/>
            <person name="Rivera-Orduna F.N."/>
            <person name="Cheng H.P."/>
            <person name="Sui X.H."/>
            <person name="Wang E.T."/>
        </authorList>
    </citation>
    <scope>NUCLEOTIDE SEQUENCE [LARGE SCALE GENOMIC DNA]</scope>
    <source>
        <strain evidence="1 2">FG01</strain>
    </source>
</reference>